<dbReference type="SFLD" id="SFLDG01082">
    <property type="entry name" value="B12-binding_domain_containing"/>
    <property type="match status" value="1"/>
</dbReference>
<protein>
    <submittedName>
        <fullName evidence="10">Radical SAM</fullName>
    </submittedName>
</protein>
<dbReference type="SFLD" id="SFLDS00029">
    <property type="entry name" value="Radical_SAM"/>
    <property type="match status" value="1"/>
</dbReference>
<dbReference type="GO" id="GO:0031419">
    <property type="term" value="F:cobalamin binding"/>
    <property type="evidence" value="ECO:0007669"/>
    <property type="project" value="InterPro"/>
</dbReference>
<organism evidence="10">
    <name type="scientific">uncultured Desulfobacterium sp</name>
    <dbReference type="NCBI Taxonomy" id="201089"/>
    <lineage>
        <taxon>Bacteria</taxon>
        <taxon>Pseudomonadati</taxon>
        <taxon>Thermodesulfobacteriota</taxon>
        <taxon>Desulfobacteria</taxon>
        <taxon>Desulfobacterales</taxon>
        <taxon>Desulfobacteriaceae</taxon>
        <taxon>Desulfobacterium</taxon>
        <taxon>environmental samples</taxon>
    </lineage>
</organism>
<feature type="domain" description="Radical SAM core" evidence="9">
    <location>
        <begin position="157"/>
        <end position="400"/>
    </location>
</feature>
<dbReference type="EMBL" id="OJIN01000215">
    <property type="protein sequence ID" value="SPD75652.1"/>
    <property type="molecule type" value="Genomic_DNA"/>
</dbReference>
<dbReference type="InterPro" id="IPR034466">
    <property type="entry name" value="Methyltransferase_Class_B"/>
</dbReference>
<dbReference type="GO" id="GO:0005829">
    <property type="term" value="C:cytosol"/>
    <property type="evidence" value="ECO:0007669"/>
    <property type="project" value="TreeGrafter"/>
</dbReference>
<feature type="domain" description="B12-binding" evidence="8">
    <location>
        <begin position="1"/>
        <end position="133"/>
    </location>
</feature>
<dbReference type="GO" id="GO:0046872">
    <property type="term" value="F:metal ion binding"/>
    <property type="evidence" value="ECO:0007669"/>
    <property type="project" value="UniProtKB-KW"/>
</dbReference>
<dbReference type="PROSITE" id="PS51918">
    <property type="entry name" value="RADICAL_SAM"/>
    <property type="match status" value="1"/>
</dbReference>
<evidence type="ECO:0000256" key="3">
    <source>
        <dbReference type="ARBA" id="ARBA00022679"/>
    </source>
</evidence>
<proteinExistence type="predicted"/>
<evidence type="ECO:0000256" key="1">
    <source>
        <dbReference type="ARBA" id="ARBA00001966"/>
    </source>
</evidence>
<comment type="cofactor">
    <cofactor evidence="1">
        <name>[4Fe-4S] cluster</name>
        <dbReference type="ChEBI" id="CHEBI:49883"/>
    </cofactor>
</comment>
<dbReference type="InterPro" id="IPR058240">
    <property type="entry name" value="rSAM_sf"/>
</dbReference>
<keyword evidence="2" id="KW-0489">Methyltransferase</keyword>
<sequence length="452" mass="51965">MSEKKKILFIAPARRRPPDEEFVFKMGFLNLPYLAAVTPPDYDVAIIDEEYEKIPFSSEIWLAAISAQTPVAPQAYKVADQFRRLGVTVVMGGPHASTQTDEALGHVDSVIVGEGEFIWPNVLTDLENGQLKPLYDGGVSNSLNALAWPRRDLLKSRFYIPLTMIETTRGCPHQCDFCGVSKFFGHKYRKRPIKDVEDELTSLFSTGFRHRASRIFARLGLDLPYFLEKRLIYFIDSNFAADINYTRQLINILNGLDVLWWGHTTVDIAWDDDFLGLMAASGCIAVNIGFESLSQENLRSMRKSFAGVLQYSEAISRIHSHGIGIMGTFVAGFDGEDISIFDRIYSFVLENRLDWALVFIHTPYPGTSFFEQMERSGRLTTTDWEKYDTLNCVFAPMGMTDQEMERALKKTWKKIFSLRSIRHRILKRPYIHPMFYLGMNMQFFQMVRRWKV</sequence>
<dbReference type="PANTHER" id="PTHR43409">
    <property type="entry name" value="ANAEROBIC MAGNESIUM-PROTOPORPHYRIN IX MONOMETHYL ESTER CYCLASE-RELATED"/>
    <property type="match status" value="1"/>
</dbReference>
<dbReference type="SFLD" id="SFLDG01123">
    <property type="entry name" value="methyltransferase_(Class_B)"/>
    <property type="match status" value="1"/>
</dbReference>
<dbReference type="GO" id="GO:0051539">
    <property type="term" value="F:4 iron, 4 sulfur cluster binding"/>
    <property type="evidence" value="ECO:0007669"/>
    <property type="project" value="UniProtKB-KW"/>
</dbReference>
<evidence type="ECO:0000313" key="10">
    <source>
        <dbReference type="EMBL" id="SPD75652.1"/>
    </source>
</evidence>
<dbReference type="GO" id="GO:0003824">
    <property type="term" value="F:catalytic activity"/>
    <property type="evidence" value="ECO:0007669"/>
    <property type="project" value="InterPro"/>
</dbReference>
<dbReference type="InterPro" id="IPR006158">
    <property type="entry name" value="Cobalamin-bd"/>
</dbReference>
<dbReference type="Pfam" id="PF04055">
    <property type="entry name" value="Radical_SAM"/>
    <property type="match status" value="1"/>
</dbReference>
<name>A0A445N1S3_9BACT</name>
<evidence type="ECO:0000259" key="9">
    <source>
        <dbReference type="PROSITE" id="PS51918"/>
    </source>
</evidence>
<accession>A0A445N1S3</accession>
<keyword evidence="4" id="KW-0949">S-adenosyl-L-methionine</keyword>
<keyword evidence="7" id="KW-0411">Iron-sulfur</keyword>
<dbReference type="AlphaFoldDB" id="A0A445N1S3"/>
<evidence type="ECO:0000256" key="5">
    <source>
        <dbReference type="ARBA" id="ARBA00022723"/>
    </source>
</evidence>
<gene>
    <name evidence="10" type="ORF">PITCH_A700022</name>
</gene>
<dbReference type="Gene3D" id="3.40.50.280">
    <property type="entry name" value="Cobalamin-binding domain"/>
    <property type="match status" value="1"/>
</dbReference>
<dbReference type="InterPro" id="IPR051198">
    <property type="entry name" value="BchE-like"/>
</dbReference>
<reference evidence="10" key="1">
    <citation type="submission" date="2018-01" db="EMBL/GenBank/DDBJ databases">
        <authorList>
            <person name="Regsiter A."/>
            <person name="William W."/>
        </authorList>
    </citation>
    <scope>NUCLEOTIDE SEQUENCE</scope>
    <source>
        <strain evidence="10">TRIP AH-1</strain>
    </source>
</reference>
<evidence type="ECO:0000256" key="2">
    <source>
        <dbReference type="ARBA" id="ARBA00022603"/>
    </source>
</evidence>
<dbReference type="InterPro" id="IPR007197">
    <property type="entry name" value="rSAM"/>
</dbReference>
<dbReference type="SMART" id="SM00729">
    <property type="entry name" value="Elp3"/>
    <property type="match status" value="1"/>
</dbReference>
<evidence type="ECO:0000256" key="6">
    <source>
        <dbReference type="ARBA" id="ARBA00023004"/>
    </source>
</evidence>
<dbReference type="CDD" id="cd01335">
    <property type="entry name" value="Radical_SAM"/>
    <property type="match status" value="1"/>
</dbReference>
<dbReference type="InterPro" id="IPR006638">
    <property type="entry name" value="Elp3/MiaA/NifB-like_rSAM"/>
</dbReference>
<evidence type="ECO:0000256" key="4">
    <source>
        <dbReference type="ARBA" id="ARBA00022691"/>
    </source>
</evidence>
<dbReference type="PANTHER" id="PTHR43409:SF7">
    <property type="entry name" value="BLL1977 PROTEIN"/>
    <property type="match status" value="1"/>
</dbReference>
<evidence type="ECO:0000256" key="7">
    <source>
        <dbReference type="ARBA" id="ARBA00023014"/>
    </source>
</evidence>
<dbReference type="PROSITE" id="PS51332">
    <property type="entry name" value="B12_BINDING"/>
    <property type="match status" value="1"/>
</dbReference>
<keyword evidence="6" id="KW-0408">Iron</keyword>
<evidence type="ECO:0000259" key="8">
    <source>
        <dbReference type="PROSITE" id="PS51332"/>
    </source>
</evidence>
<dbReference type="SUPFAM" id="SSF102114">
    <property type="entry name" value="Radical SAM enzymes"/>
    <property type="match status" value="1"/>
</dbReference>
<dbReference type="InterPro" id="IPR023404">
    <property type="entry name" value="rSAM_horseshoe"/>
</dbReference>
<keyword evidence="5" id="KW-0479">Metal-binding</keyword>
<dbReference type="Gene3D" id="3.80.30.20">
    <property type="entry name" value="tm_1862 like domain"/>
    <property type="match status" value="1"/>
</dbReference>
<keyword evidence="3" id="KW-0808">Transferase</keyword>